<comment type="caution">
    <text evidence="2">The sequence shown here is derived from an EMBL/GenBank/DDBJ whole genome shotgun (WGS) entry which is preliminary data.</text>
</comment>
<evidence type="ECO:0000313" key="3">
    <source>
        <dbReference type="Proteomes" id="UP000318801"/>
    </source>
</evidence>
<dbReference type="EMBL" id="VHLG01000010">
    <property type="protein sequence ID" value="TPW29057.1"/>
    <property type="molecule type" value="Genomic_DNA"/>
</dbReference>
<reference evidence="2 3" key="1">
    <citation type="submission" date="2019-06" db="EMBL/GenBank/DDBJ databases">
        <authorList>
            <person name="Li M."/>
        </authorList>
    </citation>
    <scope>NUCLEOTIDE SEQUENCE [LARGE SCALE GENOMIC DNA]</scope>
    <source>
        <strain evidence="2 3">BGMRC2036</strain>
    </source>
</reference>
<keyword evidence="1" id="KW-0732">Signal</keyword>
<protein>
    <submittedName>
        <fullName evidence="2">TonB-dependent receptor</fullName>
    </submittedName>
</protein>
<feature type="signal peptide" evidence="1">
    <location>
        <begin position="1"/>
        <end position="25"/>
    </location>
</feature>
<name>A0A506UB82_9HYPH</name>
<keyword evidence="2" id="KW-0675">Receptor</keyword>
<sequence length="1222" mass="134948">MKTKFLLLGLYASTAMFSWIEGARADDEPVPFAITVDGQPLLSGNAPLVPSADGQTFAAPAVPSFDPLDNVDIQVKFDGLGAKPVLNVLTRDVEKPVGYGDTVDFVTSSNYPDFIQRAEIRVFKDDKTFSPDSVPMDVIPAKVNGDTQWVLPPIPDDEEKLVYVLRVYGQNGLYDETRARLIRLKPTTGYLNQPGSKLSRRAGASGPEDLQGTLDMSEDYAGIRNMVLNGGQVTVYGKNVPDGYRVEALNDNVPTEDGAFVIQRILPAGQRSVDVSVLRPDSPQGLEFSRDVEIPESEWFYVGLADLTVGQRSGSSHIEDVVPGEYDKIYTKGRVAFYLKGKIKGKYLMTASLDTGEGELKDLLPGLGDKKKRDQLRNLKEDDYYPVYGDDSVAYEDAPTRGKFFVRLQADSSQVMWGEYKVKIDGTELQKSNRALYGAQAIYQPNRATSFGAPRTKAQLYAAKPDELTATDQFKATDGSLYFLNHNDLVNSSETVTVEIRNRDTGEVLRRQTLSYGEDYTISYTDGRVQLMHPLPSQAGSTDTVRDGAIGGNDVYLVVQYNYEPTTTDVDGYVYGGRAEQWVGDHVRLGVTGSSDNSDGDRSKAYGGDVRLRYTDKTYLDAEVAKTEGSINNLSTSTDGGLSFVSPGSDGSGKQALGWRLAGQADLSDFSSSATGLIKGYFDSKEAGFSSITEDLSAPQESWGISARELQLTQDLSLDLSYDYFDRDSYYNEDSDSVVAGRTKQNGKASLSKEINDRLTMSFGLGYVVQRDPSEREAGRYGTDGRRLDTGVRASYLLNDEVSKIYGFGQVTANRQGNIMRNDRGGIGTNYQLTERLGANAEVSYGTTGLGGLVGLSYKTSDTDRYYMNYVLDPDRAYDWNRSYDLSGRDLGRLVVGAEKQLNDMWSAYAENSYDLYGERNDMSKTYGIKFAPDAVRTVEASYAGGQVIDNTINPSTGLKNADSNRDSFALAYSYDDDKNSGISMRLRGETIFQNSDDGRRDVDTYLATGFLNYRTNDNWRLLTSIDAAYNNKGDNAYSTVGDYINGSIGYAYRPIDNDRFNALFRYNFVYNLPDSNGRTRSTERNDPGQRSHIFSADVEFEAAKMLTLGAKYGFRIGQSNQQVSDPQKGLYLAGWQNSNAQLAVLRADFHVVEKWDLLTEGRVLYQPSSDSVRYGALAGVYRQVGENLKVGGGYNFGSFSDDLADQTYNDRGWFINIVGKI</sequence>
<proteinExistence type="predicted"/>
<dbReference type="Proteomes" id="UP000318801">
    <property type="component" value="Unassembled WGS sequence"/>
</dbReference>
<accession>A0A506UB82</accession>
<organism evidence="2 3">
    <name type="scientific">Martelella alba</name>
    <dbReference type="NCBI Taxonomy" id="2590451"/>
    <lineage>
        <taxon>Bacteria</taxon>
        <taxon>Pseudomonadati</taxon>
        <taxon>Pseudomonadota</taxon>
        <taxon>Alphaproteobacteria</taxon>
        <taxon>Hyphomicrobiales</taxon>
        <taxon>Aurantimonadaceae</taxon>
        <taxon>Martelella</taxon>
    </lineage>
</organism>
<dbReference type="SUPFAM" id="SSF56935">
    <property type="entry name" value="Porins"/>
    <property type="match status" value="2"/>
</dbReference>
<evidence type="ECO:0000256" key="1">
    <source>
        <dbReference type="SAM" id="SignalP"/>
    </source>
</evidence>
<keyword evidence="3" id="KW-1185">Reference proteome</keyword>
<dbReference type="OrthoDB" id="9773411at2"/>
<dbReference type="RefSeq" id="WP_141149734.1">
    <property type="nucleotide sequence ID" value="NZ_VHLG01000010.1"/>
</dbReference>
<gene>
    <name evidence="2" type="ORF">FJU08_14455</name>
</gene>
<evidence type="ECO:0000313" key="2">
    <source>
        <dbReference type="EMBL" id="TPW29057.1"/>
    </source>
</evidence>
<dbReference type="AlphaFoldDB" id="A0A506UB82"/>
<feature type="chain" id="PRO_5021370579" evidence="1">
    <location>
        <begin position="26"/>
        <end position="1222"/>
    </location>
</feature>